<accession>A0A6M1RS13</accession>
<comment type="caution">
    <text evidence="2">The sequence shown here is derived from an EMBL/GenBank/DDBJ whole genome shotgun (WGS) entry which is preliminary data.</text>
</comment>
<name>A0A6M1RS13_9BACT</name>
<keyword evidence="3" id="KW-1185">Reference proteome</keyword>
<feature type="domain" description="DUF6036" evidence="1">
    <location>
        <begin position="31"/>
        <end position="145"/>
    </location>
</feature>
<protein>
    <recommendedName>
        <fullName evidence="1">DUF6036 domain-containing protein</fullName>
    </recommendedName>
</protein>
<evidence type="ECO:0000259" key="1">
    <source>
        <dbReference type="Pfam" id="PF19502"/>
    </source>
</evidence>
<dbReference type="InterPro" id="IPR045792">
    <property type="entry name" value="DUF6036"/>
</dbReference>
<organism evidence="2 3">
    <name type="scientific">Limisphaera ngatamarikiensis</name>
    <dbReference type="NCBI Taxonomy" id="1324935"/>
    <lineage>
        <taxon>Bacteria</taxon>
        <taxon>Pseudomonadati</taxon>
        <taxon>Verrucomicrobiota</taxon>
        <taxon>Verrucomicrobiia</taxon>
        <taxon>Limisphaerales</taxon>
        <taxon>Limisphaeraceae</taxon>
        <taxon>Limisphaera</taxon>
    </lineage>
</organism>
<dbReference type="RefSeq" id="WP_165108522.1">
    <property type="nucleotide sequence ID" value="NZ_JAAKYA010000082.1"/>
</dbReference>
<reference evidence="2 3" key="1">
    <citation type="submission" date="2020-02" db="EMBL/GenBank/DDBJ databases">
        <title>Draft genome sequence of Limisphaera ngatamarikiensis NGM72.4T, a thermophilic Verrucomicrobia grouped in subdivision 3.</title>
        <authorList>
            <person name="Carere C.R."/>
            <person name="Steen J."/>
            <person name="Hugenholtz P."/>
            <person name="Stott M.B."/>
        </authorList>
    </citation>
    <scope>NUCLEOTIDE SEQUENCE [LARGE SCALE GENOMIC DNA]</scope>
    <source>
        <strain evidence="2 3">NGM72.4</strain>
    </source>
</reference>
<gene>
    <name evidence="2" type="ORF">G4L39_12400</name>
</gene>
<evidence type="ECO:0000313" key="3">
    <source>
        <dbReference type="Proteomes" id="UP000477311"/>
    </source>
</evidence>
<dbReference type="EMBL" id="JAAKYA010000082">
    <property type="protein sequence ID" value="NGO40187.1"/>
    <property type="molecule type" value="Genomic_DNA"/>
</dbReference>
<dbReference type="Pfam" id="PF19502">
    <property type="entry name" value="DUF6036"/>
    <property type="match status" value="1"/>
</dbReference>
<evidence type="ECO:0000313" key="2">
    <source>
        <dbReference type="EMBL" id="NGO40187.1"/>
    </source>
</evidence>
<sequence length="176" mass="20230">MRAETDRAKLEALMTALGRAVHGPGRIYLAGGATAVWYGWRQTTVDVDLKPDPEPPGLFEALAELKERLDLNIELAAPDQFLPALPGWRDRSLWIAQHGPIQFYHYDPYAQALAKLHRRHERDLRDLEAMRSRGWIQPDRLRELFQQIEPDLIRHPGIDAPTLRRIVHEYCNRAAG</sequence>
<proteinExistence type="predicted"/>
<dbReference type="AlphaFoldDB" id="A0A6M1RS13"/>
<dbReference type="Proteomes" id="UP000477311">
    <property type="component" value="Unassembled WGS sequence"/>
</dbReference>